<dbReference type="Proteomes" id="UP000238274">
    <property type="component" value="Unassembled WGS sequence"/>
</dbReference>
<feature type="compositionally biased region" description="Polar residues" evidence="1">
    <location>
        <begin position="23"/>
        <end position="39"/>
    </location>
</feature>
<sequence length="39" mass="4373">MSGHESQDPSIPRHQPQRHQKTTRTSPPNEGQVNDSCTC</sequence>
<organism evidence="2 3">
    <name type="scientific">Puccinia striiformis</name>
    <dbReference type="NCBI Taxonomy" id="27350"/>
    <lineage>
        <taxon>Eukaryota</taxon>
        <taxon>Fungi</taxon>
        <taxon>Dikarya</taxon>
        <taxon>Basidiomycota</taxon>
        <taxon>Pucciniomycotina</taxon>
        <taxon>Pucciniomycetes</taxon>
        <taxon>Pucciniales</taxon>
        <taxon>Pucciniaceae</taxon>
        <taxon>Puccinia</taxon>
    </lineage>
</organism>
<feature type="region of interest" description="Disordered" evidence="1">
    <location>
        <begin position="1"/>
        <end position="39"/>
    </location>
</feature>
<accession>A0A2S4WE05</accession>
<protein>
    <submittedName>
        <fullName evidence="2">Uncharacterized protein</fullName>
    </submittedName>
</protein>
<dbReference type="VEuPathDB" id="FungiDB:PSHT_03985"/>
<evidence type="ECO:0000313" key="2">
    <source>
        <dbReference type="EMBL" id="POW20016.1"/>
    </source>
</evidence>
<reference evidence="2 3" key="1">
    <citation type="submission" date="2017-12" db="EMBL/GenBank/DDBJ databases">
        <title>Gene loss provides genomic basis for host adaptation in cereal stripe rust fungi.</title>
        <authorList>
            <person name="Xia C."/>
        </authorList>
    </citation>
    <scope>NUCLEOTIDE SEQUENCE [LARGE SCALE GENOMIC DNA]</scope>
    <source>
        <strain evidence="2 3">93TX-2</strain>
    </source>
</reference>
<name>A0A2S4WE05_9BASI</name>
<evidence type="ECO:0000256" key="1">
    <source>
        <dbReference type="SAM" id="MobiDB-lite"/>
    </source>
</evidence>
<gene>
    <name evidence="2" type="ORF">PSHT_03985</name>
</gene>
<dbReference type="AlphaFoldDB" id="A0A2S4WE05"/>
<evidence type="ECO:0000313" key="3">
    <source>
        <dbReference type="Proteomes" id="UP000238274"/>
    </source>
</evidence>
<keyword evidence="3" id="KW-1185">Reference proteome</keyword>
<dbReference type="EMBL" id="PKSM01000039">
    <property type="protein sequence ID" value="POW20016.1"/>
    <property type="molecule type" value="Genomic_DNA"/>
</dbReference>
<reference evidence="3" key="2">
    <citation type="journal article" date="2018" name="BMC Genomics">
        <title>Genomic insights into host adaptation between the wheat stripe rust pathogen (Puccinia striiformis f. sp. tritici) and the barley stripe rust pathogen (Puccinia striiformis f. sp. hordei).</title>
        <authorList>
            <person name="Xia C."/>
            <person name="Wang M."/>
            <person name="Yin C."/>
            <person name="Cornejo O.E."/>
            <person name="Hulbert S.H."/>
            <person name="Chen X."/>
        </authorList>
    </citation>
    <scope>NUCLEOTIDE SEQUENCE [LARGE SCALE GENOMIC DNA]</scope>
    <source>
        <strain evidence="3">93TX-2</strain>
    </source>
</reference>
<proteinExistence type="predicted"/>
<reference evidence="3" key="3">
    <citation type="journal article" date="2018" name="Mol. Plant Microbe Interact.">
        <title>Genome sequence resources for the wheat stripe rust pathogen (Puccinia striiformis f. sp. tritici) and the barley stripe rust pathogen (Puccinia striiformis f. sp. hordei).</title>
        <authorList>
            <person name="Xia C."/>
            <person name="Wang M."/>
            <person name="Yin C."/>
            <person name="Cornejo O.E."/>
            <person name="Hulbert S.H."/>
            <person name="Chen X."/>
        </authorList>
    </citation>
    <scope>NUCLEOTIDE SEQUENCE [LARGE SCALE GENOMIC DNA]</scope>
    <source>
        <strain evidence="3">93TX-2</strain>
    </source>
</reference>
<comment type="caution">
    <text evidence="2">The sequence shown here is derived from an EMBL/GenBank/DDBJ whole genome shotgun (WGS) entry which is preliminary data.</text>
</comment>